<name>A0A0K0DJZ3_ANGCA</name>
<organism evidence="1 2">
    <name type="scientific">Angiostrongylus cantonensis</name>
    <name type="common">Rat lungworm</name>
    <dbReference type="NCBI Taxonomy" id="6313"/>
    <lineage>
        <taxon>Eukaryota</taxon>
        <taxon>Metazoa</taxon>
        <taxon>Ecdysozoa</taxon>
        <taxon>Nematoda</taxon>
        <taxon>Chromadorea</taxon>
        <taxon>Rhabditida</taxon>
        <taxon>Rhabditina</taxon>
        <taxon>Rhabditomorpha</taxon>
        <taxon>Strongyloidea</taxon>
        <taxon>Metastrongylidae</taxon>
        <taxon>Angiostrongylus</taxon>
    </lineage>
</organism>
<protein>
    <submittedName>
        <fullName evidence="2">Ribosomal protein L15</fullName>
    </submittedName>
</protein>
<accession>A0A0K0DJZ3</accession>
<sequence>MEALGSQGVPSQYVKILREPYNNFTTKISPFYNDINVDVKRGVRQGDPQNVMNDARRVPRASRTHWAILAREREKWRVYWCPLESLDDRRDYN</sequence>
<reference evidence="1" key="1">
    <citation type="submission" date="2012-09" db="EMBL/GenBank/DDBJ databases">
        <authorList>
            <person name="Martin A.A."/>
        </authorList>
    </citation>
    <scope>NUCLEOTIDE SEQUENCE</scope>
</reference>
<dbReference type="Proteomes" id="UP000035642">
    <property type="component" value="Unassembled WGS sequence"/>
</dbReference>
<dbReference type="WBParaSite" id="ACAC_0001178001-mRNA-1">
    <property type="protein sequence ID" value="ACAC_0001178001-mRNA-1"/>
    <property type="gene ID" value="ACAC_0001178001"/>
</dbReference>
<evidence type="ECO:0000313" key="2">
    <source>
        <dbReference type="WBParaSite" id="ACAC_0001178001-mRNA-1"/>
    </source>
</evidence>
<reference evidence="2" key="2">
    <citation type="submission" date="2017-02" db="UniProtKB">
        <authorList>
            <consortium name="WormBaseParasite"/>
        </authorList>
    </citation>
    <scope>IDENTIFICATION</scope>
</reference>
<dbReference type="AlphaFoldDB" id="A0A0K0DJZ3"/>
<proteinExistence type="predicted"/>
<evidence type="ECO:0000313" key="1">
    <source>
        <dbReference type="Proteomes" id="UP000035642"/>
    </source>
</evidence>
<keyword evidence="1" id="KW-1185">Reference proteome</keyword>